<dbReference type="Gene3D" id="2.60.120.10">
    <property type="entry name" value="Jelly Rolls"/>
    <property type="match status" value="1"/>
</dbReference>
<accession>A0ABY8IZR5</accession>
<protein>
    <submittedName>
        <fullName evidence="1">Cupin domain-containing protein</fullName>
    </submittedName>
</protein>
<evidence type="ECO:0000313" key="1">
    <source>
        <dbReference type="EMBL" id="WFT75565.1"/>
    </source>
</evidence>
<proteinExistence type="predicted"/>
<dbReference type="Proteomes" id="UP001221597">
    <property type="component" value="Chromosome"/>
</dbReference>
<name>A0ABY8IZR5_9BACI</name>
<sequence>MKANKQTNVTNEEMESNWIVRFNDMKERGIPLMFIDSIIPGHQRVNYAVVGDTASENPEYNPIITEPHGFQIGMVKAPPGNGPAYHTHDYIEAFLPLTGDWRFYWGNSPDEIEGETVIGPWDLISLPPNLYRGFENISDEDAWCFAVLEQHEAFDGRDPYWSPQVIKKAAEHGFNADEKGKMIPPENFKELEKQMGEKLRMGNR</sequence>
<dbReference type="SUPFAM" id="SSF51182">
    <property type="entry name" value="RmlC-like cupins"/>
    <property type="match status" value="1"/>
</dbReference>
<gene>
    <name evidence="1" type="ORF">P9989_04005</name>
</gene>
<dbReference type="InterPro" id="IPR011051">
    <property type="entry name" value="RmlC_Cupin_sf"/>
</dbReference>
<dbReference type="EMBL" id="CP121671">
    <property type="protein sequence ID" value="WFT75565.1"/>
    <property type="molecule type" value="Genomic_DNA"/>
</dbReference>
<keyword evidence="2" id="KW-1185">Reference proteome</keyword>
<evidence type="ECO:0000313" key="2">
    <source>
        <dbReference type="Proteomes" id="UP001221597"/>
    </source>
</evidence>
<dbReference type="InterPro" id="IPR014710">
    <property type="entry name" value="RmlC-like_jellyroll"/>
</dbReference>
<dbReference type="RefSeq" id="WP_283077531.1">
    <property type="nucleotide sequence ID" value="NZ_CP121671.1"/>
</dbReference>
<organism evidence="1 2">
    <name type="scientific">Halobacillus naozhouensis</name>
    <dbReference type="NCBI Taxonomy" id="554880"/>
    <lineage>
        <taxon>Bacteria</taxon>
        <taxon>Bacillati</taxon>
        <taxon>Bacillota</taxon>
        <taxon>Bacilli</taxon>
        <taxon>Bacillales</taxon>
        <taxon>Bacillaceae</taxon>
        <taxon>Halobacillus</taxon>
    </lineage>
</organism>
<reference evidence="1 2" key="1">
    <citation type="submission" date="2023-04" db="EMBL/GenBank/DDBJ databases">
        <title>Genome sequence of Halobacillus naozhouensis KACC 21980.</title>
        <authorList>
            <person name="Kim S."/>
            <person name="Heo J."/>
            <person name="Kwon S.-W."/>
        </authorList>
    </citation>
    <scope>NUCLEOTIDE SEQUENCE [LARGE SCALE GENOMIC DNA]</scope>
    <source>
        <strain evidence="1 2">KCTC 13234</strain>
    </source>
</reference>